<evidence type="ECO:0000313" key="2">
    <source>
        <dbReference type="EMBL" id="KAF1954992.1"/>
    </source>
</evidence>
<organism evidence="2 3">
    <name type="scientific">Byssothecium circinans</name>
    <dbReference type="NCBI Taxonomy" id="147558"/>
    <lineage>
        <taxon>Eukaryota</taxon>
        <taxon>Fungi</taxon>
        <taxon>Dikarya</taxon>
        <taxon>Ascomycota</taxon>
        <taxon>Pezizomycotina</taxon>
        <taxon>Dothideomycetes</taxon>
        <taxon>Pleosporomycetidae</taxon>
        <taxon>Pleosporales</taxon>
        <taxon>Massarineae</taxon>
        <taxon>Massarinaceae</taxon>
        <taxon>Byssothecium</taxon>
    </lineage>
</organism>
<evidence type="ECO:0000256" key="1">
    <source>
        <dbReference type="SAM" id="MobiDB-lite"/>
    </source>
</evidence>
<sequence>MAPTHSHGRGACLPCGGRWPCVRNQISFDYRPRASTPVRAICTEAAFCTTSLILAFLISHMVVCPQLQPTADYLLRAPVEASNSSSNPSIPQSHRPISATGPSSIAMQSTECDGEGFSESQCTLEQDQGPANTVAPGADHFIRGARTV</sequence>
<dbReference type="EMBL" id="ML976996">
    <property type="protein sequence ID" value="KAF1954992.1"/>
    <property type="molecule type" value="Genomic_DNA"/>
</dbReference>
<keyword evidence="3" id="KW-1185">Reference proteome</keyword>
<reference evidence="2" key="1">
    <citation type="journal article" date="2020" name="Stud. Mycol.">
        <title>101 Dothideomycetes genomes: a test case for predicting lifestyles and emergence of pathogens.</title>
        <authorList>
            <person name="Haridas S."/>
            <person name="Albert R."/>
            <person name="Binder M."/>
            <person name="Bloem J."/>
            <person name="Labutti K."/>
            <person name="Salamov A."/>
            <person name="Andreopoulos B."/>
            <person name="Baker S."/>
            <person name="Barry K."/>
            <person name="Bills G."/>
            <person name="Bluhm B."/>
            <person name="Cannon C."/>
            <person name="Castanera R."/>
            <person name="Culley D."/>
            <person name="Daum C."/>
            <person name="Ezra D."/>
            <person name="Gonzalez J."/>
            <person name="Henrissat B."/>
            <person name="Kuo A."/>
            <person name="Liang C."/>
            <person name="Lipzen A."/>
            <person name="Lutzoni F."/>
            <person name="Magnuson J."/>
            <person name="Mondo S."/>
            <person name="Nolan M."/>
            <person name="Ohm R."/>
            <person name="Pangilinan J."/>
            <person name="Park H.-J."/>
            <person name="Ramirez L."/>
            <person name="Alfaro M."/>
            <person name="Sun H."/>
            <person name="Tritt A."/>
            <person name="Yoshinaga Y."/>
            <person name="Zwiers L.-H."/>
            <person name="Turgeon B."/>
            <person name="Goodwin S."/>
            <person name="Spatafora J."/>
            <person name="Crous P."/>
            <person name="Grigoriev I."/>
        </authorList>
    </citation>
    <scope>NUCLEOTIDE SEQUENCE</scope>
    <source>
        <strain evidence="2">CBS 675.92</strain>
    </source>
</reference>
<accession>A0A6A5TTJ0</accession>
<dbReference type="AlphaFoldDB" id="A0A6A5TTJ0"/>
<proteinExistence type="predicted"/>
<evidence type="ECO:0000313" key="3">
    <source>
        <dbReference type="Proteomes" id="UP000800035"/>
    </source>
</evidence>
<dbReference type="Proteomes" id="UP000800035">
    <property type="component" value="Unassembled WGS sequence"/>
</dbReference>
<feature type="compositionally biased region" description="Polar residues" evidence="1">
    <location>
        <begin position="118"/>
        <end position="131"/>
    </location>
</feature>
<feature type="compositionally biased region" description="Polar residues" evidence="1">
    <location>
        <begin position="100"/>
        <end position="111"/>
    </location>
</feature>
<feature type="region of interest" description="Disordered" evidence="1">
    <location>
        <begin position="82"/>
        <end position="137"/>
    </location>
</feature>
<protein>
    <submittedName>
        <fullName evidence="2">Uncharacterized protein</fullName>
    </submittedName>
</protein>
<feature type="compositionally biased region" description="Low complexity" evidence="1">
    <location>
        <begin position="82"/>
        <end position="93"/>
    </location>
</feature>
<gene>
    <name evidence="2" type="ORF">CC80DRAFT_493367</name>
</gene>
<name>A0A6A5TTJ0_9PLEO</name>